<accession>A0A0P1APW5</accession>
<protein>
    <submittedName>
        <fullName evidence="1">Uncharacterized protein</fullName>
    </submittedName>
</protein>
<sequence length="57" mass="6116">MEPTENLRVVPECLKICFLHRPSFLDSGSASVPQGGVTPLKELQDCGMSGGLQNLSK</sequence>
<keyword evidence="2" id="KW-1185">Reference proteome</keyword>
<dbReference type="Proteomes" id="UP000054928">
    <property type="component" value="Unassembled WGS sequence"/>
</dbReference>
<proteinExistence type="predicted"/>
<dbReference type="AlphaFoldDB" id="A0A0P1APW5"/>
<evidence type="ECO:0000313" key="1">
    <source>
        <dbReference type="EMBL" id="CEG43337.1"/>
    </source>
</evidence>
<reference evidence="2" key="1">
    <citation type="submission" date="2014-09" db="EMBL/GenBank/DDBJ databases">
        <authorList>
            <person name="Sharma Rahul"/>
            <person name="Thines Marco"/>
        </authorList>
    </citation>
    <scope>NUCLEOTIDE SEQUENCE [LARGE SCALE GENOMIC DNA]</scope>
</reference>
<dbReference type="EMBL" id="CCYD01000653">
    <property type="protein sequence ID" value="CEG43337.1"/>
    <property type="molecule type" value="Genomic_DNA"/>
</dbReference>
<organism evidence="1 2">
    <name type="scientific">Plasmopara halstedii</name>
    <name type="common">Downy mildew of sunflower</name>
    <dbReference type="NCBI Taxonomy" id="4781"/>
    <lineage>
        <taxon>Eukaryota</taxon>
        <taxon>Sar</taxon>
        <taxon>Stramenopiles</taxon>
        <taxon>Oomycota</taxon>
        <taxon>Peronosporomycetes</taxon>
        <taxon>Peronosporales</taxon>
        <taxon>Peronosporaceae</taxon>
        <taxon>Plasmopara</taxon>
    </lineage>
</organism>
<name>A0A0P1APW5_PLAHL</name>
<evidence type="ECO:0000313" key="2">
    <source>
        <dbReference type="Proteomes" id="UP000054928"/>
    </source>
</evidence>
<dbReference type="RefSeq" id="XP_024579706.1">
    <property type="nucleotide sequence ID" value="XM_024729317.1"/>
</dbReference>
<dbReference type="GeneID" id="36408593"/>